<dbReference type="Proteomes" id="UP000218263">
    <property type="component" value="Chromosome"/>
</dbReference>
<accession>A0A110B6J0</accession>
<evidence type="ECO:0000313" key="2">
    <source>
        <dbReference type="Proteomes" id="UP000218263"/>
    </source>
</evidence>
<dbReference type="InterPro" id="IPR029063">
    <property type="entry name" value="SAM-dependent_MTases_sf"/>
</dbReference>
<gene>
    <name evidence="1" type="primary">tam_3</name>
    <name evidence="1" type="ORF">MgSA37_04385</name>
</gene>
<dbReference type="EMBL" id="AP017313">
    <property type="protein sequence ID" value="BAU56188.1"/>
    <property type="molecule type" value="Genomic_DNA"/>
</dbReference>
<evidence type="ECO:0000313" key="1">
    <source>
        <dbReference type="EMBL" id="BAU56188.1"/>
    </source>
</evidence>
<dbReference type="Gene3D" id="3.40.50.150">
    <property type="entry name" value="Vaccinia Virus protein VP39"/>
    <property type="match status" value="1"/>
</dbReference>
<dbReference type="SUPFAM" id="SSF53335">
    <property type="entry name" value="S-adenosyl-L-methionine-dependent methyltransferases"/>
    <property type="match status" value="1"/>
</dbReference>
<dbReference type="RefSeq" id="WP_096354835.1">
    <property type="nucleotide sequence ID" value="NZ_AP017313.1"/>
</dbReference>
<organism evidence="1 2">
    <name type="scientific">Mucilaginibacter gotjawali</name>
    <dbReference type="NCBI Taxonomy" id="1550579"/>
    <lineage>
        <taxon>Bacteria</taxon>
        <taxon>Pseudomonadati</taxon>
        <taxon>Bacteroidota</taxon>
        <taxon>Sphingobacteriia</taxon>
        <taxon>Sphingobacteriales</taxon>
        <taxon>Sphingobacteriaceae</taxon>
        <taxon>Mucilaginibacter</taxon>
    </lineage>
</organism>
<dbReference type="Pfam" id="PF13489">
    <property type="entry name" value="Methyltransf_23"/>
    <property type="match status" value="1"/>
</dbReference>
<dbReference type="OrthoDB" id="2370471at2"/>
<dbReference type="GO" id="GO:0032259">
    <property type="term" value="P:methylation"/>
    <property type="evidence" value="ECO:0007669"/>
    <property type="project" value="UniProtKB-KW"/>
</dbReference>
<dbReference type="GO" id="GO:0030798">
    <property type="term" value="F:trans-aconitate 2-methyltransferase activity"/>
    <property type="evidence" value="ECO:0007669"/>
    <property type="project" value="UniProtKB-EC"/>
</dbReference>
<keyword evidence="2" id="KW-1185">Reference proteome</keyword>
<dbReference type="EC" id="2.1.1.144" evidence="1"/>
<sequence>MEQNLTDRAFWKSFWESKNDIIFYLKPDYHFGEILAKLIKEKNIKTAIELGGFPGYYATFLKKYYQLDTTLFDYFIHEGIIDQLLEKNGLKHGDVKIIEADLFAYQPTVQYDLVTSFGLIEHFNDTRAILETHLQFLKPGGVLFVTLPNFKAVNGWIQRKFDKANYDKHNINCMEPKLLADYCRQLGLTEVESYYHGKFSVWLENRAEQGGIVKALVKSIWFAGKVFTKIVPVESKALSPYIVLKAVKPL</sequence>
<dbReference type="AlphaFoldDB" id="A0A110B6J0"/>
<reference evidence="1 2" key="1">
    <citation type="submission" date="2015-12" db="EMBL/GenBank/DDBJ databases">
        <title>Genome sequence of Mucilaginibacter gotjawali.</title>
        <authorList>
            <person name="Lee J.S."/>
            <person name="Lee K.C."/>
            <person name="Kim K.K."/>
            <person name="Lee B.W."/>
        </authorList>
    </citation>
    <scope>NUCLEOTIDE SEQUENCE [LARGE SCALE GENOMIC DNA]</scope>
    <source>
        <strain evidence="1 2">SA3-7</strain>
    </source>
</reference>
<keyword evidence="1" id="KW-0489">Methyltransferase</keyword>
<dbReference type="CDD" id="cd02440">
    <property type="entry name" value="AdoMet_MTases"/>
    <property type="match status" value="1"/>
</dbReference>
<name>A0A110B6J0_9SPHI</name>
<proteinExistence type="predicted"/>
<keyword evidence="1" id="KW-0808">Transferase</keyword>
<dbReference type="KEGG" id="mgot:MgSA37_04385"/>
<protein>
    <submittedName>
        <fullName evidence="1">Trans-aconitate 2-methyltransferase</fullName>
        <ecNumber evidence="1">2.1.1.144</ecNumber>
    </submittedName>
</protein>